<dbReference type="InterPro" id="IPR003598">
    <property type="entry name" value="Ig_sub2"/>
</dbReference>
<evidence type="ECO:0000313" key="1">
    <source>
        <dbReference type="Proteomes" id="UP001732720"/>
    </source>
</evidence>
<dbReference type="GO" id="GO:0002764">
    <property type="term" value="P:immune response-regulating signaling pathway"/>
    <property type="evidence" value="ECO:0007669"/>
    <property type="project" value="TreeGrafter"/>
</dbReference>
<dbReference type="InterPro" id="IPR013151">
    <property type="entry name" value="Immunoglobulin_dom"/>
</dbReference>
<organism evidence="2">
    <name type="scientific">Castor canadensis</name>
    <name type="common">American beaver</name>
    <dbReference type="NCBI Taxonomy" id="51338"/>
    <lineage>
        <taxon>Eukaryota</taxon>
        <taxon>Metazoa</taxon>
        <taxon>Chordata</taxon>
        <taxon>Craniata</taxon>
        <taxon>Vertebrata</taxon>
        <taxon>Euteleostomi</taxon>
        <taxon>Mammalia</taxon>
        <taxon>Eutheria</taxon>
        <taxon>Euarchontoglires</taxon>
        <taxon>Glires</taxon>
        <taxon>Rodentia</taxon>
        <taxon>Castorimorpha</taxon>
        <taxon>Castoridae</taxon>
        <taxon>Castor</taxon>
    </lineage>
</organism>
<dbReference type="GO" id="GO:0032396">
    <property type="term" value="F:inhibitory MHC class I receptor activity"/>
    <property type="evidence" value="ECO:0007669"/>
    <property type="project" value="TreeGrafter"/>
</dbReference>
<dbReference type="Pfam" id="PF00047">
    <property type="entry name" value="ig"/>
    <property type="match status" value="1"/>
</dbReference>
<reference evidence="2" key="1">
    <citation type="submission" date="2025-08" db="UniProtKB">
        <authorList>
            <consortium name="RefSeq"/>
        </authorList>
    </citation>
    <scope>IDENTIFICATION</scope>
    <source>
        <tissue evidence="2">Leukocyte</tissue>
    </source>
</reference>
<dbReference type="FunFam" id="2.60.40.10:FF:000049">
    <property type="entry name" value="Leukocyte immunoglobulin-like receptor subfamily B member 1"/>
    <property type="match status" value="6"/>
</dbReference>
<dbReference type="InterPro" id="IPR003599">
    <property type="entry name" value="Ig_sub"/>
</dbReference>
<dbReference type="CDD" id="cd16843">
    <property type="entry name" value="IgC2_D1_D2_LILR_KIR_like"/>
    <property type="match status" value="1"/>
</dbReference>
<dbReference type="PANTHER" id="PTHR11738:SF179">
    <property type="entry name" value="LEUKOCYTE IMMUNOGLOBULIN-LIKE RECEPTOR SUBFAMILY A MEMBER 5"/>
    <property type="match status" value="1"/>
</dbReference>
<dbReference type="InterPro" id="IPR007110">
    <property type="entry name" value="Ig-like_dom"/>
</dbReference>
<dbReference type="GO" id="GO:0019221">
    <property type="term" value="P:cytokine-mediated signaling pathway"/>
    <property type="evidence" value="ECO:0007669"/>
    <property type="project" value="TreeGrafter"/>
</dbReference>
<protein>
    <submittedName>
        <fullName evidence="2">Leukocyte immunoglobulin-like receptor subfamily B member 3 isoform X2</fullName>
    </submittedName>
</protein>
<dbReference type="RefSeq" id="XP_020017819.1">
    <property type="nucleotide sequence ID" value="XM_020162230.1"/>
</dbReference>
<dbReference type="SUPFAM" id="SSF48726">
    <property type="entry name" value="Immunoglobulin"/>
    <property type="match status" value="6"/>
</dbReference>
<evidence type="ECO:0000313" key="2">
    <source>
        <dbReference type="RefSeq" id="XP_020017819.1"/>
    </source>
</evidence>
<dbReference type="Proteomes" id="UP001732720">
    <property type="component" value="Chromosome 16"/>
</dbReference>
<name>A0A8B7UFB9_CASCN</name>
<dbReference type="PROSITE" id="PS50835">
    <property type="entry name" value="IG_LIKE"/>
    <property type="match status" value="3"/>
</dbReference>
<dbReference type="PANTHER" id="PTHR11738">
    <property type="entry name" value="MHC CLASS I NK CELL RECEPTOR"/>
    <property type="match status" value="1"/>
</dbReference>
<dbReference type="InterPro" id="IPR013783">
    <property type="entry name" value="Ig-like_fold"/>
</dbReference>
<keyword evidence="1" id="KW-1185">Reference proteome</keyword>
<dbReference type="InterPro" id="IPR050412">
    <property type="entry name" value="Ig-like_Receptors_ImmuneReg"/>
</dbReference>
<dbReference type="SMART" id="SM00408">
    <property type="entry name" value="IGc2"/>
    <property type="match status" value="4"/>
</dbReference>
<gene>
    <name evidence="2" type="primary">LOC109685402</name>
</gene>
<dbReference type="GO" id="GO:0005886">
    <property type="term" value="C:plasma membrane"/>
    <property type="evidence" value="ECO:0007669"/>
    <property type="project" value="UniProtKB-SubCell"/>
</dbReference>
<dbReference type="SMART" id="SM00409">
    <property type="entry name" value="IG"/>
    <property type="match status" value="6"/>
</dbReference>
<accession>A0A8B7UFB9</accession>
<dbReference type="InterPro" id="IPR036179">
    <property type="entry name" value="Ig-like_dom_sf"/>
</dbReference>
<dbReference type="Pfam" id="PF13895">
    <property type="entry name" value="Ig_2"/>
    <property type="match status" value="3"/>
</dbReference>
<sequence>MGGDSMTLTLTALFCLGLSVKPKTKVQAGTLPKPRLWAEPGSVISWGMPVTIWCEGTLEAQEYHLDKERSSASWDRWKALQPGKKAKFSIPYMSENYAGRYHCKYHSPVGWSEWSDPLELVMTGFHYTYPSLSALLSPLVTSGGTVTLQCVSWQEFVRFILTKEGEHQLSWTQNSQNLPSGQSQALFLVGPVNPSQRWTFRCYGCHRNNPYLCSYPSNLLELQVSGTLPKPTLSAEPGSMIMQRSSVTILCEGTLEAKEYRLYKEQSSEPWKRQTSMEPRNKTKFSIQSMLQYDAGRYYCYYQTQAGWSEQSDALELVVTGVYSKPSLSALPSPVVTSGGNVTLQCASQQGYDRFILTKEKEHKLSWTLNSQQHSNGQFQALFPMGPVTPSHSRFRCYGYYSRNPQVWSGHSDPLQLQISGVSKKPSLLTQQGHVLDPGVTLTLQCRSDLGYDRFALSKEGEHDLPQRHGQQSQAGHSQADFLLGPVNSSHGGQYRCYGAHNLSSEWSAPSDPLDILITGQLPYRPSLSVQPSPTVSSGENVIMLCQSWSPMDTFLLSKDGAANPPLRLRSKSRAQQHQAEFSMTAVTSAIGGTFRCYGSQNSSPYLLSEPSDPLELMVSGLESYQKVLIGVSVAFLLLLLFLFFLLQHWHQGKGRRSAQREANVQGPAGAEEVASRDRGLQKSFRPAAAVQEENLYDAVKDTQPEDRVEMDIQSPPEEDSQGATYAQVNHSRLRNGGAAPPSPLVGEFLDRKHTQAGGDRRVGSQAASEDPQDVIYAQLCSMTLRQGRTASPSSQGGGSQQSPVCMLLWLPPAQELSPRTLTNGPQPSRTPLQRAAGDSGNFGDSPDCTQR</sequence>
<dbReference type="OrthoDB" id="9427497at2759"/>
<dbReference type="Gene3D" id="2.60.40.10">
    <property type="entry name" value="Immunoglobulins"/>
    <property type="match status" value="6"/>
</dbReference>
<proteinExistence type="predicted"/>